<dbReference type="InterPro" id="IPR051698">
    <property type="entry name" value="Transposase_11-like"/>
</dbReference>
<proteinExistence type="predicted"/>
<dbReference type="PANTHER" id="PTHR30298:SF0">
    <property type="entry name" value="PROTEIN YBFL-RELATED"/>
    <property type="match status" value="1"/>
</dbReference>
<dbReference type="InterPro" id="IPR047647">
    <property type="entry name" value="ISAs1_transpos"/>
</dbReference>
<dbReference type="NCBIfam" id="NF033564">
    <property type="entry name" value="transpos_ISAs1"/>
    <property type="match status" value="1"/>
</dbReference>
<reference evidence="1 2" key="1">
    <citation type="submission" date="2023-11" db="EMBL/GenBank/DDBJ databases">
        <title>MicrobeMod: A computational toolkit for identifying prokaryotic methylation and restriction-modification with nanopore sequencing.</title>
        <authorList>
            <person name="Crits-Christoph A."/>
            <person name="Kang S.C."/>
            <person name="Lee H."/>
            <person name="Ostrov N."/>
        </authorList>
    </citation>
    <scope>NUCLEOTIDE SEQUENCE [LARGE SCALE GENOMIC DNA]</scope>
    <source>
        <strain evidence="1 2">DSMZ 700</strain>
    </source>
</reference>
<name>A0AAW9DRN2_ACIAO</name>
<keyword evidence="2" id="KW-1185">Reference proteome</keyword>
<sequence>MSKKLFEVAQDAKIGLIVQLKDNQPTLKAAIEHLAATAASHDRAQSRNHGRNRDETRAVTVFDPADALADTDWHPHVAAIIQVERSVVTRSPATGLLHSTTETAFYIANRPITAARAGVAIRAHWKIENTSHYTRDVTMGEDRSRIRTNPGIFARLRSFGFNILMVSKTGTMKQDRYRAALAGIQHLLSLVAISKR</sequence>
<comment type="caution">
    <text evidence="1">The sequence shown here is derived from an EMBL/GenBank/DDBJ whole genome shotgun (WGS) entry which is preliminary data.</text>
</comment>
<protein>
    <submittedName>
        <fullName evidence="1">ISAs1 family transposase</fullName>
    </submittedName>
</protein>
<gene>
    <name evidence="1" type="ORF">SIL87_12885</name>
</gene>
<dbReference type="Proteomes" id="UP001279553">
    <property type="component" value="Unassembled WGS sequence"/>
</dbReference>
<dbReference type="RefSeq" id="WP_319615980.1">
    <property type="nucleotide sequence ID" value="NZ_JAWXYB010000018.1"/>
</dbReference>
<accession>A0AAW9DRN2</accession>
<evidence type="ECO:0000313" key="1">
    <source>
        <dbReference type="EMBL" id="MDX5931660.1"/>
    </source>
</evidence>
<organism evidence="1 2">
    <name type="scientific">Acidiphilium acidophilum</name>
    <name type="common">Thiobacillus acidophilus</name>
    <dbReference type="NCBI Taxonomy" id="76588"/>
    <lineage>
        <taxon>Bacteria</taxon>
        <taxon>Pseudomonadati</taxon>
        <taxon>Pseudomonadota</taxon>
        <taxon>Alphaproteobacteria</taxon>
        <taxon>Acetobacterales</taxon>
        <taxon>Acidocellaceae</taxon>
        <taxon>Acidiphilium</taxon>
    </lineage>
</organism>
<dbReference type="PANTHER" id="PTHR30298">
    <property type="entry name" value="H REPEAT-ASSOCIATED PREDICTED TRANSPOSASE"/>
    <property type="match status" value="1"/>
</dbReference>
<dbReference type="AlphaFoldDB" id="A0AAW9DRN2"/>
<dbReference type="EMBL" id="JAWXYB010000018">
    <property type="protein sequence ID" value="MDX5931660.1"/>
    <property type="molecule type" value="Genomic_DNA"/>
</dbReference>
<evidence type="ECO:0000313" key="2">
    <source>
        <dbReference type="Proteomes" id="UP001279553"/>
    </source>
</evidence>